<dbReference type="AlphaFoldDB" id="A0A9E7L2K6"/>
<dbReference type="Proteomes" id="UP001055439">
    <property type="component" value="Chromosome 8"/>
</dbReference>
<protein>
    <submittedName>
        <fullName evidence="2">Uncharacterized protein</fullName>
    </submittedName>
</protein>
<evidence type="ECO:0000313" key="3">
    <source>
        <dbReference type="Proteomes" id="UP001055439"/>
    </source>
</evidence>
<reference evidence="2" key="1">
    <citation type="submission" date="2022-05" db="EMBL/GenBank/DDBJ databases">
        <title>The Musa troglodytarum L. genome provides insights into the mechanism of non-climacteric behaviour and enrichment of carotenoids.</title>
        <authorList>
            <person name="Wang J."/>
        </authorList>
    </citation>
    <scope>NUCLEOTIDE SEQUENCE</scope>
    <source>
        <tissue evidence="2">Leaf</tissue>
    </source>
</reference>
<evidence type="ECO:0000313" key="2">
    <source>
        <dbReference type="EMBL" id="URE41677.1"/>
    </source>
</evidence>
<accession>A0A9E7L2K6</accession>
<dbReference type="EMBL" id="CP097510">
    <property type="protein sequence ID" value="URE41677.1"/>
    <property type="molecule type" value="Genomic_DNA"/>
</dbReference>
<proteinExistence type="predicted"/>
<gene>
    <name evidence="2" type="ORF">MUK42_17714</name>
</gene>
<sequence length="115" mass="12373">MPILKRRPSRRCNVGKGAGQSMAKDITWKGGLNNAMVDITSRCYNSDTKRAPGSSNSHQKAALSGATDNGSISFLSVVAQYGLVSDACKLMVPQLANGILQHSFRPSFIFLFPGR</sequence>
<keyword evidence="3" id="KW-1185">Reference proteome</keyword>
<name>A0A9E7L2K6_9LILI</name>
<evidence type="ECO:0000256" key="1">
    <source>
        <dbReference type="SAM" id="MobiDB-lite"/>
    </source>
</evidence>
<organism evidence="2 3">
    <name type="scientific">Musa troglodytarum</name>
    <name type="common">fe'i banana</name>
    <dbReference type="NCBI Taxonomy" id="320322"/>
    <lineage>
        <taxon>Eukaryota</taxon>
        <taxon>Viridiplantae</taxon>
        <taxon>Streptophyta</taxon>
        <taxon>Embryophyta</taxon>
        <taxon>Tracheophyta</taxon>
        <taxon>Spermatophyta</taxon>
        <taxon>Magnoliopsida</taxon>
        <taxon>Liliopsida</taxon>
        <taxon>Zingiberales</taxon>
        <taxon>Musaceae</taxon>
        <taxon>Musa</taxon>
    </lineage>
</organism>
<feature type="region of interest" description="Disordered" evidence="1">
    <location>
        <begin position="47"/>
        <end position="66"/>
    </location>
</feature>